<dbReference type="InterPro" id="IPR027377">
    <property type="entry name" value="ZAR1/RTP1-5-like_Znf-3CxxC"/>
</dbReference>
<keyword evidence="3" id="KW-0862">Zinc</keyword>
<dbReference type="SUPFAM" id="SSF57667">
    <property type="entry name" value="beta-beta-alpha zinc fingers"/>
    <property type="match status" value="1"/>
</dbReference>
<dbReference type="EMBL" id="MU006395">
    <property type="protein sequence ID" value="KAF2844264.1"/>
    <property type="molecule type" value="Genomic_DNA"/>
</dbReference>
<feature type="domain" description="C2H2-type" evidence="5">
    <location>
        <begin position="3"/>
        <end position="28"/>
    </location>
</feature>
<dbReference type="Pfam" id="PF12874">
    <property type="entry name" value="zf-met"/>
    <property type="match status" value="1"/>
</dbReference>
<sequence>MEYSCVPCDRYFGSWEPLEQHRKHSPVHKRTIHCETCDRYFGSKESLNDHEQVSPVHKKSFYCKTCDCFVGSKKALKRHRWNFRVYQTCSENSPDASLDWRRGEAASSSTWASGPTLAMTSLVQRFSRVLVSANPATNVTSTARINVLEPIRETRGLFMFPELHPNVADAVSTDISSTWFNEDDEDETFDQEWITHVMGSFICNNDTCTRQVWDSRKVPIEIRGNDENGYNAVVYNQRCKSCDQLGNFELDERSYIERVAYWLKKWAGVEMEAPPFTANKGPPHERAYCEGCKRGKCREGNRVELY</sequence>
<accession>A0A6A7ANF7</accession>
<dbReference type="PROSITE" id="PS50157">
    <property type="entry name" value="ZINC_FINGER_C2H2_2"/>
    <property type="match status" value="2"/>
</dbReference>
<evidence type="ECO:0000313" key="7">
    <source>
        <dbReference type="Proteomes" id="UP000799423"/>
    </source>
</evidence>
<evidence type="ECO:0000256" key="1">
    <source>
        <dbReference type="ARBA" id="ARBA00022723"/>
    </source>
</evidence>
<dbReference type="SMART" id="SM01328">
    <property type="entry name" value="zf-3CxxC"/>
    <property type="match status" value="1"/>
</dbReference>
<organism evidence="6 7">
    <name type="scientific">Plenodomus tracheiphilus IPT5</name>
    <dbReference type="NCBI Taxonomy" id="1408161"/>
    <lineage>
        <taxon>Eukaryota</taxon>
        <taxon>Fungi</taxon>
        <taxon>Dikarya</taxon>
        <taxon>Ascomycota</taxon>
        <taxon>Pezizomycotina</taxon>
        <taxon>Dothideomycetes</taxon>
        <taxon>Pleosporomycetidae</taxon>
        <taxon>Pleosporales</taxon>
        <taxon>Pleosporineae</taxon>
        <taxon>Leptosphaeriaceae</taxon>
        <taxon>Plenodomus</taxon>
    </lineage>
</organism>
<keyword evidence="7" id="KW-1185">Reference proteome</keyword>
<evidence type="ECO:0000259" key="5">
    <source>
        <dbReference type="PROSITE" id="PS50157"/>
    </source>
</evidence>
<dbReference type="SMART" id="SM00355">
    <property type="entry name" value="ZnF_C2H2"/>
    <property type="match status" value="2"/>
</dbReference>
<evidence type="ECO:0000313" key="6">
    <source>
        <dbReference type="EMBL" id="KAF2844264.1"/>
    </source>
</evidence>
<feature type="domain" description="C2H2-type" evidence="5">
    <location>
        <begin position="32"/>
        <end position="57"/>
    </location>
</feature>
<dbReference type="Gene3D" id="3.30.160.60">
    <property type="entry name" value="Classic Zinc Finger"/>
    <property type="match status" value="1"/>
</dbReference>
<evidence type="ECO:0000256" key="2">
    <source>
        <dbReference type="ARBA" id="ARBA00022771"/>
    </source>
</evidence>
<proteinExistence type="predicted"/>
<dbReference type="InterPro" id="IPR036236">
    <property type="entry name" value="Znf_C2H2_sf"/>
</dbReference>
<keyword evidence="1" id="KW-0479">Metal-binding</keyword>
<dbReference type="OrthoDB" id="8121437at2759"/>
<dbReference type="AlphaFoldDB" id="A0A6A7ANF7"/>
<dbReference type="GO" id="GO:0008270">
    <property type="term" value="F:zinc ion binding"/>
    <property type="evidence" value="ECO:0007669"/>
    <property type="project" value="UniProtKB-KW"/>
</dbReference>
<keyword evidence="2 4" id="KW-0863">Zinc-finger</keyword>
<name>A0A6A7ANF7_9PLEO</name>
<evidence type="ECO:0000256" key="4">
    <source>
        <dbReference type="PROSITE-ProRule" id="PRU00042"/>
    </source>
</evidence>
<dbReference type="Proteomes" id="UP000799423">
    <property type="component" value="Unassembled WGS sequence"/>
</dbReference>
<evidence type="ECO:0000256" key="3">
    <source>
        <dbReference type="ARBA" id="ARBA00022833"/>
    </source>
</evidence>
<protein>
    <recommendedName>
        <fullName evidence="5">C2H2-type domain-containing protein</fullName>
    </recommendedName>
</protein>
<dbReference type="Pfam" id="PF13695">
    <property type="entry name" value="Zn_ribbon_3CxxC"/>
    <property type="match status" value="1"/>
</dbReference>
<dbReference type="InterPro" id="IPR013087">
    <property type="entry name" value="Znf_C2H2_type"/>
</dbReference>
<reference evidence="6" key="1">
    <citation type="submission" date="2020-01" db="EMBL/GenBank/DDBJ databases">
        <authorList>
            <consortium name="DOE Joint Genome Institute"/>
            <person name="Haridas S."/>
            <person name="Albert R."/>
            <person name="Binder M."/>
            <person name="Bloem J."/>
            <person name="Labutti K."/>
            <person name="Salamov A."/>
            <person name="Andreopoulos B."/>
            <person name="Baker S.E."/>
            <person name="Barry K."/>
            <person name="Bills G."/>
            <person name="Bluhm B.H."/>
            <person name="Cannon C."/>
            <person name="Castanera R."/>
            <person name="Culley D.E."/>
            <person name="Daum C."/>
            <person name="Ezra D."/>
            <person name="Gonzalez J.B."/>
            <person name="Henrissat B."/>
            <person name="Kuo A."/>
            <person name="Liang C."/>
            <person name="Lipzen A."/>
            <person name="Lutzoni F."/>
            <person name="Magnuson J."/>
            <person name="Mondo S."/>
            <person name="Nolan M."/>
            <person name="Ohm R."/>
            <person name="Pangilinan J."/>
            <person name="Park H.-J."/>
            <person name="Ramirez L."/>
            <person name="Alfaro M."/>
            <person name="Sun H."/>
            <person name="Tritt A."/>
            <person name="Yoshinaga Y."/>
            <person name="Zwiers L.-H."/>
            <person name="Turgeon B.G."/>
            <person name="Goodwin S.B."/>
            <person name="Spatafora J.W."/>
            <person name="Crous P.W."/>
            <person name="Grigoriev I.V."/>
        </authorList>
    </citation>
    <scope>NUCLEOTIDE SEQUENCE</scope>
    <source>
        <strain evidence="6">IPT5</strain>
    </source>
</reference>
<gene>
    <name evidence="6" type="ORF">T440DRAFT_473536</name>
</gene>